<keyword evidence="5" id="KW-0862">Zinc</keyword>
<sequence length="278" mass="30973">MKIHAIQTGTVIVKQRQMQGKGHGTQRLLNTMFDKEWSEPLPIYAWVIEHPEGVLVVDTGETARTAEPGYFPWWHPYYHLAVRVQVAPEDEIGPQLRALGIGPEDVRWVVLTHMHTDHAGGLPHFPKSEILVTRSEYEAAKGIKGQARGYLPQHWPLWFRPTLLTFEPVPFGPFSASHTLTKAGDITLISTAGHAPGHMSVILQEGEQSIFFAGDPSYNQRLMLAEALDGVAADEQAARATLRAIHTFVQQTPTVYLPSHDPDSARRLSERETVAQGE</sequence>
<keyword evidence="3" id="KW-0479">Metal-binding</keyword>
<dbReference type="InterPro" id="IPR051013">
    <property type="entry name" value="MBL_superfamily_lactonases"/>
</dbReference>
<proteinExistence type="inferred from homology"/>
<dbReference type="Pfam" id="PF00753">
    <property type="entry name" value="Lactamase_B"/>
    <property type="match status" value="1"/>
</dbReference>
<evidence type="ECO:0000256" key="3">
    <source>
        <dbReference type="ARBA" id="ARBA00022723"/>
    </source>
</evidence>
<dbReference type="PANTHER" id="PTHR42978:SF7">
    <property type="entry name" value="METALLO-HYDROLASE RV2300C-RELATED"/>
    <property type="match status" value="1"/>
</dbReference>
<feature type="domain" description="Metallo-beta-lactamase" evidence="7">
    <location>
        <begin position="42"/>
        <end position="260"/>
    </location>
</feature>
<evidence type="ECO:0000256" key="4">
    <source>
        <dbReference type="ARBA" id="ARBA00022801"/>
    </source>
</evidence>
<dbReference type="CDD" id="cd07729">
    <property type="entry name" value="AHL_lactonase_MBL-fold"/>
    <property type="match status" value="1"/>
</dbReference>
<comment type="cofactor">
    <cofactor evidence="1">
        <name>Zn(2+)</name>
        <dbReference type="ChEBI" id="CHEBI:29105"/>
    </cofactor>
</comment>
<reference evidence="8" key="1">
    <citation type="submission" date="2020-10" db="EMBL/GenBank/DDBJ databases">
        <title>Taxonomic study of unclassified bacteria belonging to the class Ktedonobacteria.</title>
        <authorList>
            <person name="Yabe S."/>
            <person name="Wang C.M."/>
            <person name="Zheng Y."/>
            <person name="Sakai Y."/>
            <person name="Cavaletti L."/>
            <person name="Monciardini P."/>
            <person name="Donadio S."/>
        </authorList>
    </citation>
    <scope>NUCLEOTIDE SEQUENCE</scope>
    <source>
        <strain evidence="8">ID150040</strain>
    </source>
</reference>
<dbReference type="InterPro" id="IPR036866">
    <property type="entry name" value="RibonucZ/Hydroxyglut_hydro"/>
</dbReference>
<dbReference type="Proteomes" id="UP000597444">
    <property type="component" value="Unassembled WGS sequence"/>
</dbReference>
<protein>
    <submittedName>
        <fullName evidence="8">N-acyl homoserine lactonase family protein</fullName>
    </submittedName>
</protein>
<gene>
    <name evidence="8" type="ORF">KSF_081020</name>
</gene>
<dbReference type="GO" id="GO:0046872">
    <property type="term" value="F:metal ion binding"/>
    <property type="evidence" value="ECO:0007669"/>
    <property type="project" value="UniProtKB-KW"/>
</dbReference>
<keyword evidence="9" id="KW-1185">Reference proteome</keyword>
<evidence type="ECO:0000256" key="1">
    <source>
        <dbReference type="ARBA" id="ARBA00001947"/>
    </source>
</evidence>
<evidence type="ECO:0000256" key="5">
    <source>
        <dbReference type="ARBA" id="ARBA00022833"/>
    </source>
</evidence>
<evidence type="ECO:0000313" key="8">
    <source>
        <dbReference type="EMBL" id="GHO98054.1"/>
    </source>
</evidence>
<dbReference type="Gene3D" id="3.60.15.10">
    <property type="entry name" value="Ribonuclease Z/Hydroxyacylglutathione hydrolase-like"/>
    <property type="match status" value="1"/>
</dbReference>
<dbReference type="EMBL" id="BNJK01000002">
    <property type="protein sequence ID" value="GHO98054.1"/>
    <property type="molecule type" value="Genomic_DNA"/>
</dbReference>
<dbReference type="RefSeq" id="WP_220208821.1">
    <property type="nucleotide sequence ID" value="NZ_BNJK01000002.1"/>
</dbReference>
<evidence type="ECO:0000256" key="6">
    <source>
        <dbReference type="SAM" id="MobiDB-lite"/>
    </source>
</evidence>
<comment type="similarity">
    <text evidence="2">Belongs to the metallo-beta-lactamase superfamily.</text>
</comment>
<organism evidence="8 9">
    <name type="scientific">Reticulibacter mediterranei</name>
    <dbReference type="NCBI Taxonomy" id="2778369"/>
    <lineage>
        <taxon>Bacteria</taxon>
        <taxon>Bacillati</taxon>
        <taxon>Chloroflexota</taxon>
        <taxon>Ktedonobacteria</taxon>
        <taxon>Ktedonobacterales</taxon>
        <taxon>Reticulibacteraceae</taxon>
        <taxon>Reticulibacter</taxon>
    </lineage>
</organism>
<dbReference type="GO" id="GO:0016787">
    <property type="term" value="F:hydrolase activity"/>
    <property type="evidence" value="ECO:0007669"/>
    <property type="project" value="UniProtKB-KW"/>
</dbReference>
<dbReference type="AlphaFoldDB" id="A0A8J3IM18"/>
<accession>A0A8J3IM18</accession>
<evidence type="ECO:0000259" key="7">
    <source>
        <dbReference type="SMART" id="SM00849"/>
    </source>
</evidence>
<evidence type="ECO:0000313" key="9">
    <source>
        <dbReference type="Proteomes" id="UP000597444"/>
    </source>
</evidence>
<feature type="region of interest" description="Disordered" evidence="6">
    <location>
        <begin position="256"/>
        <end position="278"/>
    </location>
</feature>
<keyword evidence="4" id="KW-0378">Hydrolase</keyword>
<dbReference type="InterPro" id="IPR001279">
    <property type="entry name" value="Metallo-B-lactamas"/>
</dbReference>
<feature type="compositionally biased region" description="Basic and acidic residues" evidence="6">
    <location>
        <begin position="260"/>
        <end position="278"/>
    </location>
</feature>
<dbReference type="SUPFAM" id="SSF56281">
    <property type="entry name" value="Metallo-hydrolase/oxidoreductase"/>
    <property type="match status" value="1"/>
</dbReference>
<evidence type="ECO:0000256" key="2">
    <source>
        <dbReference type="ARBA" id="ARBA00007749"/>
    </source>
</evidence>
<comment type="caution">
    <text evidence="8">The sequence shown here is derived from an EMBL/GenBank/DDBJ whole genome shotgun (WGS) entry which is preliminary data.</text>
</comment>
<name>A0A8J3IM18_9CHLR</name>
<dbReference type="PANTHER" id="PTHR42978">
    <property type="entry name" value="QUORUM-QUENCHING LACTONASE YTNP-RELATED-RELATED"/>
    <property type="match status" value="1"/>
</dbReference>
<dbReference type="SMART" id="SM00849">
    <property type="entry name" value="Lactamase_B"/>
    <property type="match status" value="1"/>
</dbReference>